<keyword evidence="2" id="KW-0378">Hydrolase</keyword>
<keyword evidence="4" id="KW-0479">Metal-binding</keyword>
<keyword evidence="3" id="KW-0238">DNA-binding</keyword>
<dbReference type="SUPFAM" id="SSF56672">
    <property type="entry name" value="DNA/RNA polymerases"/>
    <property type="match status" value="1"/>
</dbReference>
<dbReference type="InterPro" id="IPR051320">
    <property type="entry name" value="Viral_Replic_Matur_Polypro"/>
</dbReference>
<comment type="caution">
    <text evidence="9">The sequence shown here is derived from an EMBL/GenBank/DDBJ whole genome shotgun (WGS) entry which is preliminary data.</text>
</comment>
<dbReference type="CDD" id="cd01647">
    <property type="entry name" value="RT_LTR"/>
    <property type="match status" value="1"/>
</dbReference>
<evidence type="ECO:0000256" key="2">
    <source>
        <dbReference type="ARBA" id="ARBA00022750"/>
    </source>
</evidence>
<dbReference type="GO" id="GO:0003677">
    <property type="term" value="F:DNA binding"/>
    <property type="evidence" value="ECO:0007669"/>
    <property type="project" value="UniProtKB-KW"/>
</dbReference>
<feature type="region of interest" description="Disordered" evidence="5">
    <location>
        <begin position="396"/>
        <end position="426"/>
    </location>
</feature>
<evidence type="ECO:0000256" key="6">
    <source>
        <dbReference type="SAM" id="Phobius"/>
    </source>
</evidence>
<dbReference type="SUPFAM" id="SSF57756">
    <property type="entry name" value="Retrovirus zinc finger-like domains"/>
    <property type="match status" value="1"/>
</dbReference>
<keyword evidence="2" id="KW-0064">Aspartyl protease</keyword>
<keyword evidence="4" id="KW-0863">Zinc-finger</keyword>
<dbReference type="CDD" id="cd09274">
    <property type="entry name" value="RNase_HI_RT_Ty3"/>
    <property type="match status" value="1"/>
</dbReference>
<keyword evidence="4" id="KW-0862">Zinc</keyword>
<keyword evidence="10" id="KW-1185">Reference proteome</keyword>
<dbReference type="PROSITE" id="PS50878">
    <property type="entry name" value="RT_POL"/>
    <property type="match status" value="1"/>
</dbReference>
<reference evidence="9 10" key="1">
    <citation type="submission" date="2019-01" db="EMBL/GenBank/DDBJ databases">
        <title>Sequencing of cultivated peanut Arachis hypogaea provides insights into genome evolution and oil improvement.</title>
        <authorList>
            <person name="Chen X."/>
        </authorList>
    </citation>
    <scope>NUCLEOTIDE SEQUENCE [LARGE SCALE GENOMIC DNA]</scope>
    <source>
        <strain evidence="10">cv. Fuhuasheng</strain>
        <tissue evidence="9">Leaves</tissue>
    </source>
</reference>
<dbReference type="Pfam" id="PF17919">
    <property type="entry name" value="RT_RNaseH_2"/>
    <property type="match status" value="1"/>
</dbReference>
<dbReference type="GO" id="GO:0008270">
    <property type="term" value="F:zinc ion binding"/>
    <property type="evidence" value="ECO:0007669"/>
    <property type="project" value="UniProtKB-KW"/>
</dbReference>
<dbReference type="EMBL" id="SDMP01000019">
    <property type="protein sequence ID" value="RYQ90228.1"/>
    <property type="molecule type" value="Genomic_DNA"/>
</dbReference>
<feature type="region of interest" description="Disordered" evidence="5">
    <location>
        <begin position="1"/>
        <end position="87"/>
    </location>
</feature>
<keyword evidence="1" id="KW-0645">Protease</keyword>
<keyword evidence="6" id="KW-1133">Transmembrane helix</keyword>
<dbReference type="Pfam" id="PF00098">
    <property type="entry name" value="zf-CCHC"/>
    <property type="match status" value="1"/>
</dbReference>
<dbReference type="PANTHER" id="PTHR33064:SF37">
    <property type="entry name" value="RIBONUCLEASE H"/>
    <property type="match status" value="1"/>
</dbReference>
<dbReference type="InterPro" id="IPR036875">
    <property type="entry name" value="Znf_CCHC_sf"/>
</dbReference>
<dbReference type="GO" id="GO:0004190">
    <property type="term" value="F:aspartic-type endopeptidase activity"/>
    <property type="evidence" value="ECO:0007669"/>
    <property type="project" value="UniProtKB-KW"/>
</dbReference>
<evidence type="ECO:0000256" key="5">
    <source>
        <dbReference type="SAM" id="MobiDB-lite"/>
    </source>
</evidence>
<feature type="domain" description="Reverse transcriptase" evidence="8">
    <location>
        <begin position="674"/>
        <end position="855"/>
    </location>
</feature>
<name>A0A444XKM8_ARAHY</name>
<keyword evidence="6" id="KW-0812">Transmembrane</keyword>
<proteinExistence type="predicted"/>
<dbReference type="InterPro" id="IPR043128">
    <property type="entry name" value="Rev_trsase/Diguanyl_cyclase"/>
</dbReference>
<keyword evidence="6" id="KW-0472">Membrane</keyword>
<gene>
    <name evidence="9" type="ORF">Ahy_B09g096441</name>
</gene>
<dbReference type="GO" id="GO:0006508">
    <property type="term" value="P:proteolysis"/>
    <property type="evidence" value="ECO:0007669"/>
    <property type="project" value="UniProtKB-KW"/>
</dbReference>
<dbReference type="InterPro" id="IPR043502">
    <property type="entry name" value="DNA/RNA_pol_sf"/>
</dbReference>
<evidence type="ECO:0000259" key="7">
    <source>
        <dbReference type="PROSITE" id="PS50158"/>
    </source>
</evidence>
<dbReference type="Gene3D" id="3.30.70.270">
    <property type="match status" value="2"/>
</dbReference>
<dbReference type="Gene3D" id="4.10.60.10">
    <property type="entry name" value="Zinc finger, CCHC-type"/>
    <property type="match status" value="1"/>
</dbReference>
<evidence type="ECO:0000256" key="4">
    <source>
        <dbReference type="PROSITE-ProRule" id="PRU00047"/>
    </source>
</evidence>
<protein>
    <recommendedName>
        <fullName evidence="11">Reverse transcriptase</fullName>
    </recommendedName>
</protein>
<evidence type="ECO:0000313" key="9">
    <source>
        <dbReference type="EMBL" id="RYQ90228.1"/>
    </source>
</evidence>
<dbReference type="SMART" id="SM00343">
    <property type="entry name" value="ZnF_C2HC"/>
    <property type="match status" value="1"/>
</dbReference>
<evidence type="ECO:0000313" key="10">
    <source>
        <dbReference type="Proteomes" id="UP000289738"/>
    </source>
</evidence>
<feature type="compositionally biased region" description="Acidic residues" evidence="5">
    <location>
        <begin position="67"/>
        <end position="82"/>
    </location>
</feature>
<evidence type="ECO:0008006" key="11">
    <source>
        <dbReference type="Google" id="ProtNLM"/>
    </source>
</evidence>
<sequence>MKDKGIKEGSPAPGRSIYTLTLDTQSPSEEITGESEDETTETSEQEDEESEGDYEADLSAIAMVNPVEEEEEEITSERDEPETSANHDYISPIEVKTPNKWFTFDDVPPARYRERLNEFSAWIQTNMANPNLTSRQVLVDFINRMTGNLREWATNLSEYERLQLINGTSSQFLGIIHQEFLGDIAIIQKRNSQEYFEMKCCSLNRKDLEKHYKKMAAKYYPLGGNNNPPLKQVFIASLPDELQPEIQRMMMTLRKEVATTTIGEIYQLALAALDKLCEQKQMFKQLNKNSGKLKGACSKSHLKIKCKESSVCECKPKKKTHWRSSTNTFHQKAFRRRRSKQKYRYFKRRKPHTKSNKCFICGKQGHFAKSCPHKTKKEIKMLQSLMDAASIGEEEDLESVLEEQRSKDDETEYVFQDSDSEEDLPPKRSIFTISSIASITTRIPKLTSMPEEELGYLGSLGVKQIDGTPRPHFDLKVKTSVYDKPIKAVALMDTGSCATVVKPHVLPKEMWAPFSKKFAAANSEVFTINLISKKPVGLEIFAGQTTWLRVLGSYLPDKDVLFGFDAFFRTHGLHIKPTGLSYKGQFLPFTGIQSILEIQEAPEEYKEIQQLLLSACCDSHDQFNHPAPLWKNPEFYVRLPFKKNEDINPTKATHSGMNPEDLKLARAECAALLVQGLIEPTNSNWACQAFYVEKRAEQNRGKKRLVIDYKPLNVFLQDDKFPLPRISVITQRLSGAKIFSKFDLKAGFWQIGLHPEDRYKTAFCIPEAQYQWTVMPFGLKVAPSLFQKAMTKIFEPILHSTLIYIDDILLFSKDSEAHKALLAQFTQIIKDQGIMLSAKKSSIAKTKIEFLGMIFENGFFQPGDHLAKELIHFPDENLTVKQIQQFLEIVNYIRDFIPDVTRHTSQLSKLLKKKPPPWGPEQTTAVKTLKKIAQDPPPLKIPSTRKRILQTDASDEFWGAVLLEEIDGTRHYCAHASGQFKESEKHYHATYKEILAVKRGIEKFNFHLSSYHFTVEMDNTSFPSMLEIKKKILPDSQLLRWKDWFSRYKFEVRHIKGHQNTLADFLSRPTKEPPPKPVESLPKPIHYICTMSTYNPSYTIPFPDCPLRNNPYRRKIGPFPFKARPTTLFQIVCLARQTLFYWLHQLLTITQIHPNPKYFDMDTPFCTIPIIQGPIPEEMMWYIWALSSLYPCAIIIPLFPVYHILCNSTQAQSHLVRLFAMYAPLGAWRGMLYNMIEQHQLWDKSSKTKRKFCCFVTLQRDYFSGCKAHNEKTHTKNRVEIVGYSTIWPTDEKTVLNALAKYLCQLWQPGLYGEKDVVEGLPFQSDVPPITLQEFQSRFITSGIINQFGQYSFYAPTDQPSTSTQVPGRYSGEDLNSEDPGGRVYALPPSPTRIDAGIPDDAEGPKSDPYDPYLQDAQDPNEENTEDPFLYLQDPDTDFRAVNLASDSSFSDGDGTLPEDYFKPSLY</sequence>
<feature type="compositionally biased region" description="Acidic residues" evidence="5">
    <location>
        <begin position="31"/>
        <end position="56"/>
    </location>
</feature>
<dbReference type="PROSITE" id="PS50158">
    <property type="entry name" value="ZF_CCHC"/>
    <property type="match status" value="1"/>
</dbReference>
<dbReference type="InterPro" id="IPR001878">
    <property type="entry name" value="Znf_CCHC"/>
</dbReference>
<evidence type="ECO:0000259" key="8">
    <source>
        <dbReference type="PROSITE" id="PS50878"/>
    </source>
</evidence>
<organism evidence="9 10">
    <name type="scientific">Arachis hypogaea</name>
    <name type="common">Peanut</name>
    <dbReference type="NCBI Taxonomy" id="3818"/>
    <lineage>
        <taxon>Eukaryota</taxon>
        <taxon>Viridiplantae</taxon>
        <taxon>Streptophyta</taxon>
        <taxon>Embryophyta</taxon>
        <taxon>Tracheophyta</taxon>
        <taxon>Spermatophyta</taxon>
        <taxon>Magnoliopsida</taxon>
        <taxon>eudicotyledons</taxon>
        <taxon>Gunneridae</taxon>
        <taxon>Pentapetalae</taxon>
        <taxon>rosids</taxon>
        <taxon>fabids</taxon>
        <taxon>Fabales</taxon>
        <taxon>Fabaceae</taxon>
        <taxon>Papilionoideae</taxon>
        <taxon>50 kb inversion clade</taxon>
        <taxon>dalbergioids sensu lato</taxon>
        <taxon>Dalbergieae</taxon>
        <taxon>Pterocarpus clade</taxon>
        <taxon>Arachis</taxon>
    </lineage>
</organism>
<evidence type="ECO:0000256" key="3">
    <source>
        <dbReference type="ARBA" id="ARBA00023125"/>
    </source>
</evidence>
<dbReference type="InterPro" id="IPR041577">
    <property type="entry name" value="RT_RNaseH_2"/>
</dbReference>
<evidence type="ECO:0000256" key="1">
    <source>
        <dbReference type="ARBA" id="ARBA00022670"/>
    </source>
</evidence>
<feature type="transmembrane region" description="Helical" evidence="6">
    <location>
        <begin position="1215"/>
        <end position="1236"/>
    </location>
</feature>
<feature type="compositionally biased region" description="Polar residues" evidence="5">
    <location>
        <begin position="18"/>
        <end position="27"/>
    </location>
</feature>
<dbReference type="InterPro" id="IPR000477">
    <property type="entry name" value="RT_dom"/>
</dbReference>
<feature type="domain" description="CCHC-type" evidence="7">
    <location>
        <begin position="357"/>
        <end position="372"/>
    </location>
</feature>
<dbReference type="Proteomes" id="UP000289738">
    <property type="component" value="Chromosome B09"/>
</dbReference>
<dbReference type="Gene3D" id="3.10.10.10">
    <property type="entry name" value="HIV Type 1 Reverse Transcriptase, subunit A, domain 1"/>
    <property type="match status" value="1"/>
</dbReference>
<accession>A0A444XKM8</accession>
<feature type="transmembrane region" description="Helical" evidence="6">
    <location>
        <begin position="1181"/>
        <end position="1203"/>
    </location>
</feature>
<dbReference type="Pfam" id="PF00078">
    <property type="entry name" value="RVT_1"/>
    <property type="match status" value="1"/>
</dbReference>
<dbReference type="PANTHER" id="PTHR33064">
    <property type="entry name" value="POL PROTEIN"/>
    <property type="match status" value="1"/>
</dbReference>
<feature type="region of interest" description="Disordered" evidence="5">
    <location>
        <begin position="1356"/>
        <end position="1467"/>
    </location>
</feature>